<keyword evidence="2" id="KW-1185">Reference proteome</keyword>
<proteinExistence type="predicted"/>
<sequence length="165" mass="19975">MFSLPPETKLDVFKFLNFEELFLIKQTNRYFNYFINEYEEELACQTFDYIYINDIEHLNRCKSDIFRFIKPQKVDFQLTEQLKVKHIETSTDLSKMVDNIRFSHIKCPRPEISERAENIKRERAKSSFNRFVKYKLSNINNPKEIFYFNIVEDYGTITTISHVQI</sequence>
<accession>A0A1I8BJP2</accession>
<feature type="domain" description="F-box" evidence="1">
    <location>
        <begin position="1"/>
        <end position="50"/>
    </location>
</feature>
<protein>
    <submittedName>
        <fullName evidence="3">F-box domain-containing protein</fullName>
    </submittedName>
</protein>
<evidence type="ECO:0000259" key="1">
    <source>
        <dbReference type="PROSITE" id="PS50181"/>
    </source>
</evidence>
<dbReference type="WBParaSite" id="MhA1_Contig2569.frz3.gene2">
    <property type="protein sequence ID" value="MhA1_Contig2569.frz3.gene2"/>
    <property type="gene ID" value="MhA1_Contig2569.frz3.gene2"/>
</dbReference>
<dbReference type="PROSITE" id="PS50181">
    <property type="entry name" value="FBOX"/>
    <property type="match status" value="1"/>
</dbReference>
<dbReference type="CDD" id="cd09917">
    <property type="entry name" value="F-box_SF"/>
    <property type="match status" value="1"/>
</dbReference>
<dbReference type="AlphaFoldDB" id="A0A1I8BJP2"/>
<dbReference type="Proteomes" id="UP000095281">
    <property type="component" value="Unplaced"/>
</dbReference>
<organism evidence="2 3">
    <name type="scientific">Meloidogyne hapla</name>
    <name type="common">Root-knot nematode worm</name>
    <dbReference type="NCBI Taxonomy" id="6305"/>
    <lineage>
        <taxon>Eukaryota</taxon>
        <taxon>Metazoa</taxon>
        <taxon>Ecdysozoa</taxon>
        <taxon>Nematoda</taxon>
        <taxon>Chromadorea</taxon>
        <taxon>Rhabditida</taxon>
        <taxon>Tylenchina</taxon>
        <taxon>Tylenchomorpha</taxon>
        <taxon>Tylenchoidea</taxon>
        <taxon>Meloidogynidae</taxon>
        <taxon>Meloidogyninae</taxon>
        <taxon>Meloidogyne</taxon>
    </lineage>
</organism>
<dbReference type="SUPFAM" id="SSF81383">
    <property type="entry name" value="F-box domain"/>
    <property type="match status" value="1"/>
</dbReference>
<name>A0A1I8BJP2_MELHA</name>
<reference evidence="3" key="1">
    <citation type="submission" date="2016-11" db="UniProtKB">
        <authorList>
            <consortium name="WormBaseParasite"/>
        </authorList>
    </citation>
    <scope>IDENTIFICATION</scope>
</reference>
<evidence type="ECO:0000313" key="2">
    <source>
        <dbReference type="Proteomes" id="UP000095281"/>
    </source>
</evidence>
<dbReference type="InterPro" id="IPR036047">
    <property type="entry name" value="F-box-like_dom_sf"/>
</dbReference>
<dbReference type="InterPro" id="IPR001810">
    <property type="entry name" value="F-box_dom"/>
</dbReference>
<evidence type="ECO:0000313" key="3">
    <source>
        <dbReference type="WBParaSite" id="MhA1_Contig2569.frz3.gene2"/>
    </source>
</evidence>